<keyword evidence="2" id="KW-1133">Transmembrane helix</keyword>
<gene>
    <name evidence="3" type="ORF">DL762_004185</name>
</gene>
<sequence length="160" mass="17317">MDAAARRIERHGGRDGYFRIAFGDREIWGVAWLPRDMHRSPHHRFAIASGILNVLASLFVVVLFAASAENIQQHRLLILAFGPAFVLATAALVSGFAVHFATGDGLNPYLLHPTTSSSGPSGPPLRRAVPQRPAGPRELELGNRLGSVPRGPRVEGEEGR</sequence>
<accession>A0ABY0HD19</accession>
<proteinExistence type="predicted"/>
<feature type="transmembrane region" description="Helical" evidence="2">
    <location>
        <begin position="76"/>
        <end position="101"/>
    </location>
</feature>
<comment type="caution">
    <text evidence="3">The sequence shown here is derived from an EMBL/GenBank/DDBJ whole genome shotgun (WGS) entry which is preliminary data.</text>
</comment>
<name>A0ABY0HD19_9PEZI</name>
<feature type="region of interest" description="Disordered" evidence="1">
    <location>
        <begin position="111"/>
        <end position="160"/>
    </location>
</feature>
<keyword evidence="2" id="KW-0812">Transmembrane</keyword>
<feature type="transmembrane region" description="Helical" evidence="2">
    <location>
        <begin position="45"/>
        <end position="64"/>
    </location>
</feature>
<organism evidence="3 4">
    <name type="scientific">Monosporascus cannonballus</name>
    <dbReference type="NCBI Taxonomy" id="155416"/>
    <lineage>
        <taxon>Eukaryota</taxon>
        <taxon>Fungi</taxon>
        <taxon>Dikarya</taxon>
        <taxon>Ascomycota</taxon>
        <taxon>Pezizomycotina</taxon>
        <taxon>Sordariomycetes</taxon>
        <taxon>Xylariomycetidae</taxon>
        <taxon>Xylariales</taxon>
        <taxon>Xylariales incertae sedis</taxon>
        <taxon>Monosporascus</taxon>
    </lineage>
</organism>
<evidence type="ECO:0000313" key="4">
    <source>
        <dbReference type="Proteomes" id="UP000294003"/>
    </source>
</evidence>
<keyword evidence="4" id="KW-1185">Reference proteome</keyword>
<evidence type="ECO:0000256" key="2">
    <source>
        <dbReference type="SAM" id="Phobius"/>
    </source>
</evidence>
<evidence type="ECO:0000256" key="1">
    <source>
        <dbReference type="SAM" id="MobiDB-lite"/>
    </source>
</evidence>
<evidence type="ECO:0008006" key="5">
    <source>
        <dbReference type="Google" id="ProtNLM"/>
    </source>
</evidence>
<protein>
    <recommendedName>
        <fullName evidence="5">Amino acid permease/ SLC12A domain-containing protein</fullName>
    </recommendedName>
</protein>
<reference evidence="3 4" key="1">
    <citation type="submission" date="2018-06" db="EMBL/GenBank/DDBJ databases">
        <title>Complete Genomes of Monosporascus.</title>
        <authorList>
            <person name="Robinson A.J."/>
            <person name="Natvig D.O."/>
        </authorList>
    </citation>
    <scope>NUCLEOTIDE SEQUENCE [LARGE SCALE GENOMIC DNA]</scope>
    <source>
        <strain evidence="3 4">CBS 609.92</strain>
    </source>
</reference>
<dbReference type="EMBL" id="QJNS01000098">
    <property type="protein sequence ID" value="RYO87641.1"/>
    <property type="molecule type" value="Genomic_DNA"/>
</dbReference>
<keyword evidence="2" id="KW-0472">Membrane</keyword>
<evidence type="ECO:0000313" key="3">
    <source>
        <dbReference type="EMBL" id="RYO87641.1"/>
    </source>
</evidence>
<dbReference type="Proteomes" id="UP000294003">
    <property type="component" value="Unassembled WGS sequence"/>
</dbReference>